<name>A0A1M4ZPT2_9RHOB</name>
<feature type="domain" description="CAAX prenyl protease 2/Lysostaphin resistance protein A-like" evidence="2">
    <location>
        <begin position="128"/>
        <end position="227"/>
    </location>
</feature>
<organism evidence="3 4">
    <name type="scientific">Litoreibacter ascidiaceicola</name>
    <dbReference type="NCBI Taxonomy" id="1486859"/>
    <lineage>
        <taxon>Bacteria</taxon>
        <taxon>Pseudomonadati</taxon>
        <taxon>Pseudomonadota</taxon>
        <taxon>Alphaproteobacteria</taxon>
        <taxon>Rhodobacterales</taxon>
        <taxon>Roseobacteraceae</taxon>
        <taxon>Litoreibacter</taxon>
    </lineage>
</organism>
<dbReference type="EMBL" id="FQUV01000004">
    <property type="protein sequence ID" value="SHF19546.1"/>
    <property type="molecule type" value="Genomic_DNA"/>
</dbReference>
<evidence type="ECO:0000313" key="4">
    <source>
        <dbReference type="Proteomes" id="UP000184144"/>
    </source>
</evidence>
<feature type="transmembrane region" description="Helical" evidence="1">
    <location>
        <begin position="87"/>
        <end position="108"/>
    </location>
</feature>
<dbReference type="PANTHER" id="PTHR35797:SF1">
    <property type="entry name" value="PROTEASE"/>
    <property type="match status" value="1"/>
</dbReference>
<dbReference type="GO" id="GO:0004175">
    <property type="term" value="F:endopeptidase activity"/>
    <property type="evidence" value="ECO:0007669"/>
    <property type="project" value="UniProtKB-ARBA"/>
</dbReference>
<reference evidence="4" key="1">
    <citation type="submission" date="2016-11" db="EMBL/GenBank/DDBJ databases">
        <authorList>
            <person name="Varghese N."/>
            <person name="Submissions S."/>
        </authorList>
    </citation>
    <scope>NUCLEOTIDE SEQUENCE [LARGE SCALE GENOMIC DNA]</scope>
    <source>
        <strain evidence="4">DSM 100566</strain>
    </source>
</reference>
<dbReference type="Pfam" id="PF02517">
    <property type="entry name" value="Rce1-like"/>
    <property type="match status" value="1"/>
</dbReference>
<keyword evidence="1" id="KW-0812">Transmembrane</keyword>
<evidence type="ECO:0000313" key="3">
    <source>
        <dbReference type="EMBL" id="SHF19546.1"/>
    </source>
</evidence>
<keyword evidence="1" id="KW-0472">Membrane</keyword>
<dbReference type="InterPro" id="IPR042150">
    <property type="entry name" value="MmRce1-like"/>
</dbReference>
<sequence length="274" mass="29924">MAHDYESPRKVPTSAIIPFMAIAFGLAWGVFVVLFLFPEAVARLFGDISASNPLFILAVYAPAIAALILVLWHTGLSGMKGFLSRLLLWRCSFGWAAFLLLAIPAIYYSGALVKGTALAVSFPSIGAAFAAMAFMLLLGPMEEFGWRGFALPLLQRRMAPIWAGLLLGFIWGAWHLPAFFLSGTPQSAWGISPFLIGSISVSVILTSLFNASGGSIFLSALFHFQLNNPLWPDAQPYDTIFFVSAAALVVWINRDAMFDRRAGQTRITVKRLET</sequence>
<protein>
    <recommendedName>
        <fullName evidence="2">CAAX prenyl protease 2/Lysostaphin resistance protein A-like domain-containing protein</fullName>
    </recommendedName>
</protein>
<feature type="transmembrane region" description="Helical" evidence="1">
    <location>
        <begin position="15"/>
        <end position="42"/>
    </location>
</feature>
<dbReference type="RefSeq" id="WP_073143524.1">
    <property type="nucleotide sequence ID" value="NZ_FQUV01000004.1"/>
</dbReference>
<dbReference type="OrthoDB" id="3693644at2"/>
<gene>
    <name evidence="3" type="ORF">SAMN05444273_104257</name>
</gene>
<proteinExistence type="predicted"/>
<evidence type="ECO:0000259" key="2">
    <source>
        <dbReference type="Pfam" id="PF02517"/>
    </source>
</evidence>
<feature type="transmembrane region" description="Helical" evidence="1">
    <location>
        <begin position="120"/>
        <end position="141"/>
    </location>
</feature>
<dbReference type="Proteomes" id="UP000184144">
    <property type="component" value="Unassembled WGS sequence"/>
</dbReference>
<dbReference type="AlphaFoldDB" id="A0A1M4ZPT2"/>
<keyword evidence="1" id="KW-1133">Transmembrane helix</keyword>
<feature type="transmembrane region" description="Helical" evidence="1">
    <location>
        <begin position="161"/>
        <end position="182"/>
    </location>
</feature>
<feature type="transmembrane region" description="Helical" evidence="1">
    <location>
        <begin position="194"/>
        <end position="222"/>
    </location>
</feature>
<dbReference type="InterPro" id="IPR003675">
    <property type="entry name" value="Rce1/LyrA-like_dom"/>
</dbReference>
<dbReference type="PANTHER" id="PTHR35797">
    <property type="entry name" value="PROTEASE-RELATED"/>
    <property type="match status" value="1"/>
</dbReference>
<evidence type="ECO:0000256" key="1">
    <source>
        <dbReference type="SAM" id="Phobius"/>
    </source>
</evidence>
<dbReference type="GO" id="GO:0080120">
    <property type="term" value="P:CAAX-box protein maturation"/>
    <property type="evidence" value="ECO:0007669"/>
    <property type="project" value="UniProtKB-ARBA"/>
</dbReference>
<feature type="transmembrane region" description="Helical" evidence="1">
    <location>
        <begin position="234"/>
        <end position="252"/>
    </location>
</feature>
<dbReference type="STRING" id="1486859.SAMN05444273_104257"/>
<keyword evidence="4" id="KW-1185">Reference proteome</keyword>
<feature type="transmembrane region" description="Helical" evidence="1">
    <location>
        <begin position="54"/>
        <end position="75"/>
    </location>
</feature>
<accession>A0A1M4ZPT2</accession>